<dbReference type="PANTHER" id="PTHR48107">
    <property type="entry name" value="NADPH-DEPENDENT ALDEHYDE REDUCTASE-LIKE PROTEIN, CHLOROPLASTIC-RELATED"/>
    <property type="match status" value="1"/>
</dbReference>
<dbReference type="PRINTS" id="PR00081">
    <property type="entry name" value="GDHRDH"/>
</dbReference>
<protein>
    <submittedName>
        <fullName evidence="3">Oxidoreductase</fullName>
    </submittedName>
</protein>
<dbReference type="InterPro" id="IPR020904">
    <property type="entry name" value="Sc_DH/Rdtase_CS"/>
</dbReference>
<evidence type="ECO:0000313" key="3">
    <source>
        <dbReference type="EMBL" id="OOE04581.1"/>
    </source>
</evidence>
<dbReference type="PANTHER" id="PTHR48107:SF7">
    <property type="entry name" value="RE15974P"/>
    <property type="match status" value="1"/>
</dbReference>
<dbReference type="RefSeq" id="WP_077428493.1">
    <property type="nucleotide sequence ID" value="NZ_MQAD01000005.1"/>
</dbReference>
<dbReference type="InterPro" id="IPR002347">
    <property type="entry name" value="SDR_fam"/>
</dbReference>
<reference evidence="4" key="1">
    <citation type="submission" date="2016-11" db="EMBL/GenBank/DDBJ databases">
        <title>Draft genome sequence of Anoxybacillus sp. strain 103 isolated from the Qarvajar hot spring in Nagorno-Karabach.</title>
        <authorList>
            <person name="Hovhannisyan P."/>
            <person name="Panosyan H."/>
            <person name="Birkeland N.-K."/>
        </authorList>
    </citation>
    <scope>NUCLEOTIDE SEQUENCE [LARGE SCALE GENOMIC DNA]</scope>
    <source>
        <strain evidence="4">103</strain>
    </source>
</reference>
<accession>A0A1V3FSJ5</accession>
<keyword evidence="4" id="KW-1185">Reference proteome</keyword>
<dbReference type="NCBIfam" id="NF009499">
    <property type="entry name" value="PRK12859.1"/>
    <property type="match status" value="1"/>
</dbReference>
<dbReference type="GO" id="GO:0008206">
    <property type="term" value="P:bile acid metabolic process"/>
    <property type="evidence" value="ECO:0007669"/>
    <property type="project" value="UniProtKB-ARBA"/>
</dbReference>
<dbReference type="SUPFAM" id="SSF51735">
    <property type="entry name" value="NAD(P)-binding Rossmann-fold domains"/>
    <property type="match status" value="1"/>
</dbReference>
<proteinExistence type="inferred from homology"/>
<name>A0A1V3FSJ5_9BACL</name>
<dbReference type="Proteomes" id="UP000188458">
    <property type="component" value="Unassembled WGS sequence"/>
</dbReference>
<evidence type="ECO:0000313" key="4">
    <source>
        <dbReference type="Proteomes" id="UP000188458"/>
    </source>
</evidence>
<dbReference type="InterPro" id="IPR036291">
    <property type="entry name" value="NAD(P)-bd_dom_sf"/>
</dbReference>
<comment type="caution">
    <text evidence="3">The sequence shown here is derived from an EMBL/GenBank/DDBJ whole genome shotgun (WGS) entry which is preliminary data.</text>
</comment>
<dbReference type="GO" id="GO:0016614">
    <property type="term" value="F:oxidoreductase activity, acting on CH-OH group of donors"/>
    <property type="evidence" value="ECO:0007669"/>
    <property type="project" value="UniProtKB-ARBA"/>
</dbReference>
<comment type="similarity">
    <text evidence="1">Belongs to the short-chain dehydrogenases/reductases (SDR) family.</text>
</comment>
<evidence type="ECO:0000256" key="1">
    <source>
        <dbReference type="ARBA" id="ARBA00006484"/>
    </source>
</evidence>
<dbReference type="Gene3D" id="3.40.50.720">
    <property type="entry name" value="NAD(P)-binding Rossmann-like Domain"/>
    <property type="match status" value="1"/>
</dbReference>
<dbReference type="NCBIfam" id="NF009389">
    <property type="entry name" value="PRK12748.1"/>
    <property type="match status" value="1"/>
</dbReference>
<gene>
    <name evidence="3" type="ORF">BO219_04055</name>
</gene>
<dbReference type="FunFam" id="3.40.50.720:FF:000084">
    <property type="entry name" value="Short-chain dehydrogenase reductase"/>
    <property type="match status" value="1"/>
</dbReference>
<dbReference type="EMBL" id="MQAD01000005">
    <property type="protein sequence ID" value="OOE04581.1"/>
    <property type="molecule type" value="Genomic_DNA"/>
</dbReference>
<keyword evidence="2" id="KW-0560">Oxidoreductase</keyword>
<dbReference type="PROSITE" id="PS00061">
    <property type="entry name" value="ADH_SHORT"/>
    <property type="match status" value="1"/>
</dbReference>
<dbReference type="AlphaFoldDB" id="A0A1V3FSJ5"/>
<dbReference type="PRINTS" id="PR00080">
    <property type="entry name" value="SDRFAMILY"/>
</dbReference>
<organism evidence="3 4">
    <name type="scientific">Anoxybacillus kestanbolensis</name>
    <dbReference type="NCBI Taxonomy" id="227476"/>
    <lineage>
        <taxon>Bacteria</taxon>
        <taxon>Bacillati</taxon>
        <taxon>Bacillota</taxon>
        <taxon>Bacilli</taxon>
        <taxon>Bacillales</taxon>
        <taxon>Anoxybacillaceae</taxon>
        <taxon>Anoxybacillus</taxon>
    </lineage>
</organism>
<dbReference type="CDD" id="cd05233">
    <property type="entry name" value="SDR_c"/>
    <property type="match status" value="1"/>
</dbReference>
<sequence length="258" mass="28381">MKTLKGKKAVITGVSRQNGIGAAICEALAEAGADIFFTYWSAYDRTMPWGMEQDEPLRIQRKLEALGVVCHSLEFDLSKEESPQILLDKVCESFGVPDILVNNACYSVSLPYSALTSEMLDRHYFVNVRAPIMLSVAFANMFEKPQGGRIIMMTSGQSLGPMPGESAYAATKGALDAFVKTFAVEVAEKKITVNAINPGPTDTGWMDEELKQYLLPKFPFGRIGTPNDAARLVRFLASDEAEWITGQVIHSEGGFLRR</sequence>
<dbReference type="Pfam" id="PF13561">
    <property type="entry name" value="adh_short_C2"/>
    <property type="match status" value="1"/>
</dbReference>
<evidence type="ECO:0000256" key="2">
    <source>
        <dbReference type="ARBA" id="ARBA00023002"/>
    </source>
</evidence>